<evidence type="ECO:0000313" key="1">
    <source>
        <dbReference type="EMBL" id="RHZ38396.1"/>
    </source>
</evidence>
<organism evidence="1 2">
    <name type="scientific">Aphanomyces astaci</name>
    <name type="common">Crayfish plague agent</name>
    <dbReference type="NCBI Taxonomy" id="112090"/>
    <lineage>
        <taxon>Eukaryota</taxon>
        <taxon>Sar</taxon>
        <taxon>Stramenopiles</taxon>
        <taxon>Oomycota</taxon>
        <taxon>Saprolegniomycetes</taxon>
        <taxon>Saprolegniales</taxon>
        <taxon>Verrucalvaceae</taxon>
        <taxon>Aphanomyces</taxon>
    </lineage>
</organism>
<feature type="non-terminal residue" evidence="1">
    <location>
        <position position="1"/>
    </location>
</feature>
<accession>A0A418FV19</accession>
<dbReference type="AlphaFoldDB" id="A0A418FV19"/>
<dbReference type="Proteomes" id="UP000286510">
    <property type="component" value="Unassembled WGS sequence"/>
</dbReference>
<sequence>LRWKQMVVRGEQVDTERKLPSGLVELTDMSDLATRCAAAGLTALFLTSMKIYR</sequence>
<name>A0A418FV19_APHAT</name>
<proteinExistence type="predicted"/>
<protein>
    <submittedName>
        <fullName evidence="1">Uncharacterized protein</fullName>
    </submittedName>
</protein>
<comment type="caution">
    <text evidence="1">The sequence shown here is derived from an EMBL/GenBank/DDBJ whole genome shotgun (WGS) entry which is preliminary data.</text>
</comment>
<dbReference type="EMBL" id="QUTF01008700">
    <property type="protein sequence ID" value="RHZ38396.1"/>
    <property type="molecule type" value="Genomic_DNA"/>
</dbReference>
<dbReference type="VEuPathDB" id="FungiDB:H257_14376"/>
<reference evidence="1 2" key="1">
    <citation type="submission" date="2018-08" db="EMBL/GenBank/DDBJ databases">
        <title>Aphanomyces genome sequencing and annotation.</title>
        <authorList>
            <person name="Minardi D."/>
            <person name="Oidtmann B."/>
            <person name="Van Der Giezen M."/>
            <person name="Studholme D.J."/>
        </authorList>
    </citation>
    <scope>NUCLEOTIDE SEQUENCE [LARGE SCALE GENOMIC DNA]</scope>
    <source>
        <strain evidence="1 2">FDL457</strain>
    </source>
</reference>
<gene>
    <name evidence="1" type="ORF">DYB26_013181</name>
</gene>
<evidence type="ECO:0000313" key="2">
    <source>
        <dbReference type="Proteomes" id="UP000286510"/>
    </source>
</evidence>